<sequence>MVARLLRLRVALLGGSFRGSASRGARSALVFVVLAAVAVAVAAAPAMLIADGRALALVDVIVGSLILIAVCVVPFFENRRMLEPRQFAQYPTTPGAIGLSMLVTSFLTWPFFLLVLWLTVLGLTRTKWNGPVWVAALALVLAAVFALCAVRVTSGLAQLLVGDRYAGIVRTLGVVLLVAFVPVAVFAVTSAFTPAGLKAATDAAGVLSWTPFGAPFAAPDLAAQGDTAGAAMRLGVIALCAILFAALWLVLARAIATRVDYPRDQNIARTGLGWFERFPARPSQVIAARELTYWARDPRYKVALWAIPIAPILMLVAFWVAGVEPRMLALVPLPVILLLLGWSLHNDVAMDSTAIWTHVASGTRGSADRAGRLAPVLMIGVPLALIGSSITVTLLGDWRVLPAVIGLNVGVLLVSCGVSSVFSVLMPYPATRPGDSPFVQPQWSGSGSGMAQTLSMVVAILLSIPATWVAVSAIHDVTLTENLLALLVGLGSGVLVLVLGIFIGGKIFDRSGPELIAVTQVFD</sequence>
<feature type="transmembrane region" description="Helical" evidence="1">
    <location>
        <begin position="401"/>
        <end position="428"/>
    </location>
</feature>
<comment type="caution">
    <text evidence="2">The sequence shown here is derived from an EMBL/GenBank/DDBJ whole genome shotgun (WGS) entry which is preliminary data.</text>
</comment>
<dbReference type="RefSeq" id="WP_200131214.1">
    <property type="nucleotide sequence ID" value="NZ_JAEHOI010000002.1"/>
</dbReference>
<feature type="transmembrane region" description="Helical" evidence="1">
    <location>
        <begin position="230"/>
        <end position="251"/>
    </location>
</feature>
<evidence type="ECO:0000313" key="2">
    <source>
        <dbReference type="EMBL" id="MBK0421019.1"/>
    </source>
</evidence>
<keyword evidence="1" id="KW-0472">Membrane</keyword>
<protein>
    <recommendedName>
        <fullName evidence="4">ABC-2 type transport system permease protein</fullName>
    </recommendedName>
</protein>
<feature type="transmembrane region" description="Helical" evidence="1">
    <location>
        <begin position="54"/>
        <end position="76"/>
    </location>
</feature>
<keyword evidence="1" id="KW-0812">Transmembrane</keyword>
<name>A0A934QA91_9MICO</name>
<feature type="transmembrane region" description="Helical" evidence="1">
    <location>
        <begin position="165"/>
        <end position="188"/>
    </location>
</feature>
<feature type="transmembrane region" description="Helical" evidence="1">
    <location>
        <begin position="132"/>
        <end position="153"/>
    </location>
</feature>
<dbReference type="AlphaFoldDB" id="A0A934QA91"/>
<gene>
    <name evidence="2" type="ORF">JD292_02840</name>
</gene>
<feature type="transmembrane region" description="Helical" evidence="1">
    <location>
        <begin position="483"/>
        <end position="503"/>
    </location>
</feature>
<evidence type="ECO:0000256" key="1">
    <source>
        <dbReference type="SAM" id="Phobius"/>
    </source>
</evidence>
<evidence type="ECO:0000313" key="3">
    <source>
        <dbReference type="Proteomes" id="UP000618733"/>
    </source>
</evidence>
<feature type="transmembrane region" description="Helical" evidence="1">
    <location>
        <begin position="302"/>
        <end position="321"/>
    </location>
</feature>
<dbReference type="Proteomes" id="UP000618733">
    <property type="component" value="Unassembled WGS sequence"/>
</dbReference>
<accession>A0A934QA91</accession>
<feature type="transmembrane region" description="Helical" evidence="1">
    <location>
        <begin position="449"/>
        <end position="471"/>
    </location>
</feature>
<dbReference type="EMBL" id="JAEHOI010000002">
    <property type="protein sequence ID" value="MBK0421019.1"/>
    <property type="molecule type" value="Genomic_DNA"/>
</dbReference>
<feature type="transmembrane region" description="Helical" evidence="1">
    <location>
        <begin position="373"/>
        <end position="395"/>
    </location>
</feature>
<reference evidence="2" key="1">
    <citation type="submission" date="2020-12" db="EMBL/GenBank/DDBJ databases">
        <title>Leucobacter sp. CAS2, isolated from Chromium sludge.</title>
        <authorList>
            <person name="Xu Z."/>
        </authorList>
    </citation>
    <scope>NUCLEOTIDE SEQUENCE</scope>
    <source>
        <strain evidence="2">CSA2</strain>
    </source>
</reference>
<evidence type="ECO:0008006" key="4">
    <source>
        <dbReference type="Google" id="ProtNLM"/>
    </source>
</evidence>
<feature type="transmembrane region" description="Helical" evidence="1">
    <location>
        <begin position="28"/>
        <end position="48"/>
    </location>
</feature>
<keyword evidence="1" id="KW-1133">Transmembrane helix</keyword>
<feature type="transmembrane region" description="Helical" evidence="1">
    <location>
        <begin position="97"/>
        <end position="120"/>
    </location>
</feature>
<organism evidence="2 3">
    <name type="scientific">Leucobacter edaphi</name>
    <dbReference type="NCBI Taxonomy" id="2796472"/>
    <lineage>
        <taxon>Bacteria</taxon>
        <taxon>Bacillati</taxon>
        <taxon>Actinomycetota</taxon>
        <taxon>Actinomycetes</taxon>
        <taxon>Micrococcales</taxon>
        <taxon>Microbacteriaceae</taxon>
        <taxon>Leucobacter</taxon>
    </lineage>
</organism>
<keyword evidence="3" id="KW-1185">Reference proteome</keyword>
<proteinExistence type="predicted"/>
<feature type="transmembrane region" description="Helical" evidence="1">
    <location>
        <begin position="327"/>
        <end position="344"/>
    </location>
</feature>